<protein>
    <submittedName>
        <fullName evidence="2">Uncharacterized protein</fullName>
    </submittedName>
</protein>
<comment type="caution">
    <text evidence="2">The sequence shown here is derived from an EMBL/GenBank/DDBJ whole genome shotgun (WGS) entry which is preliminary data.</text>
</comment>
<reference evidence="2 3" key="1">
    <citation type="submission" date="2016-02" db="EMBL/GenBank/DDBJ databases">
        <title>Paenibacillus sp. LPB0068, isolated from Crassostrea gigas.</title>
        <authorList>
            <person name="Shin S.-K."/>
            <person name="Yi H."/>
        </authorList>
    </citation>
    <scope>NUCLEOTIDE SEQUENCE [LARGE SCALE GENOMIC DNA]</scope>
    <source>
        <strain evidence="2 3">LPB0068</strain>
    </source>
</reference>
<keyword evidence="1" id="KW-0472">Membrane</keyword>
<dbReference type="AlphaFoldDB" id="A0A162RJY3"/>
<keyword evidence="1" id="KW-1133">Transmembrane helix</keyword>
<sequence length="99" mass="11656">MVSSILISSLLLSVLRKDDFLSIFFVIILLLGSLIQVVMLLKTILRKNSELEITENKININHIEVPIQKNREDYNTRLFCTEYRYQAIWKKISFNGFTF</sequence>
<name>A0A162RJY3_9BACL</name>
<evidence type="ECO:0000313" key="3">
    <source>
        <dbReference type="Proteomes" id="UP000077134"/>
    </source>
</evidence>
<gene>
    <name evidence="2" type="ORF">PNBC_16575</name>
</gene>
<keyword evidence="3" id="KW-1185">Reference proteome</keyword>
<dbReference type="EMBL" id="LSFN01000035">
    <property type="protein sequence ID" value="OAB72507.1"/>
    <property type="molecule type" value="Genomic_DNA"/>
</dbReference>
<evidence type="ECO:0000256" key="1">
    <source>
        <dbReference type="SAM" id="Phobius"/>
    </source>
</evidence>
<accession>A0A162RJY3</accession>
<proteinExistence type="predicted"/>
<dbReference type="Proteomes" id="UP000077134">
    <property type="component" value="Unassembled WGS sequence"/>
</dbReference>
<feature type="transmembrane region" description="Helical" evidence="1">
    <location>
        <begin position="20"/>
        <end position="41"/>
    </location>
</feature>
<evidence type="ECO:0000313" key="2">
    <source>
        <dbReference type="EMBL" id="OAB72507.1"/>
    </source>
</evidence>
<keyword evidence="1" id="KW-0812">Transmembrane</keyword>
<organism evidence="2 3">
    <name type="scientific">Paenibacillus crassostreae</name>
    <dbReference type="NCBI Taxonomy" id="1763538"/>
    <lineage>
        <taxon>Bacteria</taxon>
        <taxon>Bacillati</taxon>
        <taxon>Bacillota</taxon>
        <taxon>Bacilli</taxon>
        <taxon>Bacillales</taxon>
        <taxon>Paenibacillaceae</taxon>
        <taxon>Paenibacillus</taxon>
    </lineage>
</organism>
<dbReference type="KEGG" id="pcx:LPB68_10130"/>